<feature type="transmembrane region" description="Helical" evidence="1">
    <location>
        <begin position="16"/>
        <end position="37"/>
    </location>
</feature>
<sequence>MTPRLAAARAICRRWLVLYGSVAALVLGVSSVAGFLLGSAVPVDSLPAAGGGGSNGVFPPLTTVDLAVNNLTAMLVLLLGAVSLGLVTLFGLVLNGLLLGAVVGIAVQQVDPLVVAVLIVPHGVLEIPALLVASAVGLRFARLTVRYIRGLEDDLVTRRDLREAGYLVATAALLIVVAAYIEANVTLELAERVAGEEFAVA</sequence>
<feature type="transmembrane region" description="Helical" evidence="1">
    <location>
        <begin position="164"/>
        <end position="181"/>
    </location>
</feature>
<protein>
    <submittedName>
        <fullName evidence="2">Stage II sporulation protein M</fullName>
    </submittedName>
</protein>
<dbReference type="Pfam" id="PF01944">
    <property type="entry name" value="SpoIIM"/>
    <property type="match status" value="1"/>
</dbReference>
<keyword evidence="1" id="KW-1133">Transmembrane helix</keyword>
<feature type="transmembrane region" description="Helical" evidence="1">
    <location>
        <begin position="113"/>
        <end position="141"/>
    </location>
</feature>
<keyword evidence="1" id="KW-0472">Membrane</keyword>
<comment type="caution">
    <text evidence="2">The sequence shown here is derived from an EMBL/GenBank/DDBJ whole genome shotgun (WGS) entry which is preliminary data.</text>
</comment>
<dbReference type="PANTHER" id="PTHR35337">
    <property type="entry name" value="SLR1478 PROTEIN"/>
    <property type="match status" value="1"/>
</dbReference>
<reference evidence="2 3" key="1">
    <citation type="submission" date="2022-06" db="EMBL/GenBank/DDBJ databases">
        <title>Haloarcula sp. a new haloarchaeum isolate from saline soil.</title>
        <authorList>
            <person name="Strakova D."/>
            <person name="Galisteo C."/>
            <person name="Sanchez-Porro C."/>
            <person name="Ventosa A."/>
        </authorList>
    </citation>
    <scope>NUCLEOTIDE SEQUENCE [LARGE SCALE GENOMIC DNA]</scope>
    <source>
        <strain evidence="2 3">S1CR25-12</strain>
    </source>
</reference>
<evidence type="ECO:0000313" key="2">
    <source>
        <dbReference type="EMBL" id="MDS0258069.1"/>
    </source>
</evidence>
<name>A0ABU2F739_9EURY</name>
<dbReference type="Proteomes" id="UP001259659">
    <property type="component" value="Unassembled WGS sequence"/>
</dbReference>
<evidence type="ECO:0000256" key="1">
    <source>
        <dbReference type="SAM" id="Phobius"/>
    </source>
</evidence>
<keyword evidence="1" id="KW-0812">Transmembrane</keyword>
<accession>A0ABU2F739</accession>
<dbReference type="EMBL" id="JAMQON010000001">
    <property type="protein sequence ID" value="MDS0258069.1"/>
    <property type="molecule type" value="Genomic_DNA"/>
</dbReference>
<dbReference type="PANTHER" id="PTHR35337:SF1">
    <property type="entry name" value="SLR1478 PROTEIN"/>
    <property type="match status" value="1"/>
</dbReference>
<feature type="transmembrane region" description="Helical" evidence="1">
    <location>
        <begin position="57"/>
        <end position="79"/>
    </location>
</feature>
<dbReference type="RefSeq" id="WP_310917629.1">
    <property type="nucleotide sequence ID" value="NZ_JAMQON010000001.1"/>
</dbReference>
<dbReference type="InterPro" id="IPR002798">
    <property type="entry name" value="SpoIIM-like"/>
</dbReference>
<feature type="transmembrane region" description="Helical" evidence="1">
    <location>
        <begin position="86"/>
        <end position="107"/>
    </location>
</feature>
<proteinExistence type="predicted"/>
<gene>
    <name evidence="2" type="ORF">NDI56_01450</name>
</gene>
<keyword evidence="3" id="KW-1185">Reference proteome</keyword>
<evidence type="ECO:0000313" key="3">
    <source>
        <dbReference type="Proteomes" id="UP001259659"/>
    </source>
</evidence>
<organism evidence="2 3">
    <name type="scientific">Haloarcula saliterrae</name>
    <dbReference type="NCBI Taxonomy" id="2950534"/>
    <lineage>
        <taxon>Archaea</taxon>
        <taxon>Methanobacteriati</taxon>
        <taxon>Methanobacteriota</taxon>
        <taxon>Stenosarchaea group</taxon>
        <taxon>Halobacteria</taxon>
        <taxon>Halobacteriales</taxon>
        <taxon>Haloarculaceae</taxon>
        <taxon>Haloarcula</taxon>
    </lineage>
</organism>